<evidence type="ECO:0000313" key="3">
    <source>
        <dbReference type="Ensembl" id="ENSEEEP00000063705.1"/>
    </source>
</evidence>
<feature type="region of interest" description="Disordered" evidence="1">
    <location>
        <begin position="479"/>
        <end position="501"/>
    </location>
</feature>
<evidence type="ECO:0000256" key="2">
    <source>
        <dbReference type="SAM" id="SignalP"/>
    </source>
</evidence>
<feature type="compositionally biased region" description="Polar residues" evidence="1">
    <location>
        <begin position="491"/>
        <end position="501"/>
    </location>
</feature>
<organism evidence="3 4">
    <name type="scientific">Electrophorus electricus</name>
    <name type="common">Electric eel</name>
    <name type="synonym">Gymnotus electricus</name>
    <dbReference type="NCBI Taxonomy" id="8005"/>
    <lineage>
        <taxon>Eukaryota</taxon>
        <taxon>Metazoa</taxon>
        <taxon>Chordata</taxon>
        <taxon>Craniata</taxon>
        <taxon>Vertebrata</taxon>
        <taxon>Euteleostomi</taxon>
        <taxon>Actinopterygii</taxon>
        <taxon>Neopterygii</taxon>
        <taxon>Teleostei</taxon>
        <taxon>Ostariophysi</taxon>
        <taxon>Gymnotiformes</taxon>
        <taxon>Gymnotoidei</taxon>
        <taxon>Gymnotidae</taxon>
        <taxon>Electrophorus</taxon>
    </lineage>
</organism>
<reference evidence="3" key="2">
    <citation type="submission" date="2025-08" db="UniProtKB">
        <authorList>
            <consortium name="Ensembl"/>
        </authorList>
    </citation>
    <scope>IDENTIFICATION</scope>
</reference>
<sequence>MERRALLYSSCLCLVLASVAAVRYNENIDVLKNIKDLKNKTTFGQEFPQHGLLLLFWFANNVEIDQNEVIWPLNFNPAQRGYGFHRYCNGVSDQVTQRTALPDVSNMNSVYYALGNLNDPSQLPSYVTQDYYNKGGPTGNIDRVVIRFSNNERTIEEVYITQHYVDRNRGSGYDPDNTYRIRPSLLREIQGINRDDTCVDDTDQSGNAPCEILDEEQRISDLQRAYPDIPGLVRFMIRAGYNPNRVKIYSETLSCRAGNTQKRRPRSLGTLPKCQEHNNIKLEVKSTSKGYARITWSGIPENLLKMQMNIGLYEEKASTELKLYPLNGRPYGTIDTSTSINPGLHIKLLRILKNDSPYYSDIWSGPVFDEANGVLPTRIKGYDASLQLYTKGGYACARLYISKSFTDWKNVFMNSWVGFYKTTLDENKEYEEYQWSTNFKKRSNQDYTPDYDIYEYKSHQYVGPGVQARFMLEKSYRSEKARTEPWDGVGNPQSSTNDDGW</sequence>
<keyword evidence="4" id="KW-1185">Reference proteome</keyword>
<dbReference type="PANTHER" id="PTHR38706:SF3">
    <property type="entry name" value="SI:CH211-198C19.1"/>
    <property type="match status" value="1"/>
</dbReference>
<name>A0AAY5F430_ELEEL</name>
<reference evidence="3" key="3">
    <citation type="submission" date="2025-09" db="UniProtKB">
        <authorList>
            <consortium name="Ensembl"/>
        </authorList>
    </citation>
    <scope>IDENTIFICATION</scope>
</reference>
<dbReference type="GeneTree" id="ENSGT00730000111690"/>
<keyword evidence="2" id="KW-0732">Signal</keyword>
<dbReference type="Ensembl" id="ENSEEET00000059186.1">
    <property type="protein sequence ID" value="ENSEEEP00000063705.1"/>
    <property type="gene ID" value="ENSEEEG00000025777.1"/>
</dbReference>
<dbReference type="Proteomes" id="UP000314983">
    <property type="component" value="Chromosome 9"/>
</dbReference>
<dbReference type="AlphaFoldDB" id="A0AAY5F430"/>
<proteinExistence type="predicted"/>
<accession>A0AAY5F430</accession>
<evidence type="ECO:0000313" key="4">
    <source>
        <dbReference type="Proteomes" id="UP000314983"/>
    </source>
</evidence>
<dbReference type="PANTHER" id="PTHR38706">
    <property type="entry name" value="SI:CH211-198C19.1-RELATED"/>
    <property type="match status" value="1"/>
</dbReference>
<protein>
    <submittedName>
        <fullName evidence="3">Uncharacterized protein</fullName>
    </submittedName>
</protein>
<reference evidence="3 4" key="1">
    <citation type="submission" date="2020-05" db="EMBL/GenBank/DDBJ databases">
        <title>Electrophorus electricus (electric eel) genome, fEleEle1, primary haplotype.</title>
        <authorList>
            <person name="Myers G."/>
            <person name="Meyer A."/>
            <person name="Fedrigo O."/>
            <person name="Formenti G."/>
            <person name="Rhie A."/>
            <person name="Tracey A."/>
            <person name="Sims Y."/>
            <person name="Jarvis E.D."/>
        </authorList>
    </citation>
    <scope>NUCLEOTIDE SEQUENCE [LARGE SCALE GENOMIC DNA]</scope>
</reference>
<evidence type="ECO:0000256" key="1">
    <source>
        <dbReference type="SAM" id="MobiDB-lite"/>
    </source>
</evidence>
<gene>
    <name evidence="3" type="primary">MEP1B</name>
</gene>
<feature type="signal peptide" evidence="2">
    <location>
        <begin position="1"/>
        <end position="21"/>
    </location>
</feature>
<feature type="chain" id="PRO_5044252925" evidence="2">
    <location>
        <begin position="22"/>
        <end position="501"/>
    </location>
</feature>